<keyword evidence="1" id="KW-0472">Membrane</keyword>
<dbReference type="EMBL" id="CAEZSZ010000012">
    <property type="protein sequence ID" value="CAB4550053.1"/>
    <property type="molecule type" value="Genomic_DNA"/>
</dbReference>
<organism evidence="4">
    <name type="scientific">freshwater metagenome</name>
    <dbReference type="NCBI Taxonomy" id="449393"/>
    <lineage>
        <taxon>unclassified sequences</taxon>
        <taxon>metagenomes</taxon>
        <taxon>ecological metagenomes</taxon>
    </lineage>
</organism>
<dbReference type="AlphaFoldDB" id="A0A6J6JXY4"/>
<proteinExistence type="predicted"/>
<name>A0A6J6JXY4_9ZZZZ</name>
<evidence type="ECO:0000313" key="3">
    <source>
        <dbReference type="EMBL" id="CAB4632361.1"/>
    </source>
</evidence>
<dbReference type="EMBL" id="CAEZWA010000041">
    <property type="protein sequence ID" value="CAB4641145.1"/>
    <property type="molecule type" value="Genomic_DNA"/>
</dbReference>
<dbReference type="EMBL" id="CAEZVO010000047">
    <property type="protein sequence ID" value="CAB4632361.1"/>
    <property type="molecule type" value="Genomic_DNA"/>
</dbReference>
<evidence type="ECO:0000313" key="4">
    <source>
        <dbReference type="EMBL" id="CAB4641145.1"/>
    </source>
</evidence>
<evidence type="ECO:0000256" key="1">
    <source>
        <dbReference type="SAM" id="Phobius"/>
    </source>
</evidence>
<protein>
    <submittedName>
        <fullName evidence="4">Unannotated protein</fullName>
    </submittedName>
</protein>
<feature type="transmembrane region" description="Helical" evidence="1">
    <location>
        <begin position="20"/>
        <end position="42"/>
    </location>
</feature>
<gene>
    <name evidence="2" type="ORF">UFOPK1561_00212</name>
    <name evidence="3" type="ORF">UFOPK2044_00460</name>
    <name evidence="4" type="ORF">UFOPK2165_00336</name>
</gene>
<sequence>MPKIAKTPANSPSSRLENILAYMAAGLIGTSVIAMMATLIIAATGSSTPALGQQRLPAFLVFYPQLGLVAGAAAIIALLIANIRRRSKENRAGK</sequence>
<reference evidence="4" key="1">
    <citation type="submission" date="2020-05" db="EMBL/GenBank/DDBJ databases">
        <authorList>
            <person name="Chiriac C."/>
            <person name="Salcher M."/>
            <person name="Ghai R."/>
            <person name="Kavagutti S V."/>
        </authorList>
    </citation>
    <scope>NUCLEOTIDE SEQUENCE</scope>
</reference>
<accession>A0A6J6JXY4</accession>
<keyword evidence="1" id="KW-0812">Transmembrane</keyword>
<evidence type="ECO:0000313" key="2">
    <source>
        <dbReference type="EMBL" id="CAB4550053.1"/>
    </source>
</evidence>
<keyword evidence="1" id="KW-1133">Transmembrane helix</keyword>
<feature type="transmembrane region" description="Helical" evidence="1">
    <location>
        <begin position="62"/>
        <end position="81"/>
    </location>
</feature>